<organism evidence="3 4">
    <name type="scientific">Niabella pedocola</name>
    <dbReference type="NCBI Taxonomy" id="1752077"/>
    <lineage>
        <taxon>Bacteria</taxon>
        <taxon>Pseudomonadati</taxon>
        <taxon>Bacteroidota</taxon>
        <taxon>Chitinophagia</taxon>
        <taxon>Chitinophagales</taxon>
        <taxon>Chitinophagaceae</taxon>
        <taxon>Niabella</taxon>
    </lineage>
</organism>
<reference evidence="3 4" key="1">
    <citation type="submission" date="2021-11" db="EMBL/GenBank/DDBJ databases">
        <title>Genomic of Niabella pedocola.</title>
        <authorList>
            <person name="Wu T."/>
        </authorList>
    </citation>
    <scope>NUCLEOTIDE SEQUENCE [LARGE SCALE GENOMIC DNA]</scope>
    <source>
        <strain evidence="3 4">JCM 31011</strain>
    </source>
</reference>
<proteinExistence type="predicted"/>
<sequence length="584" mass="61619">MNHLQKRTVQFAACLCLIAGAAFGVQAQAPAIQWQKAMGGSAYDVAYDVAPARDGGYIMVGYTTSDDGDVSGGKGSYDYWIVKVNSSGTIQWQKTYGGSIDEYATSVQQTADGGYVVTGHTRSYDGDVTGYRNSYDYWVIKLNGNGDLQWQRALGGNSSDVSYAIQQAADGGYIVAGFSYSTDGDVTGNHGNSDYWVVKLSGTGAIQWQRTLGGSAEDRAFSIQQTTDGGYIVAGSSRSNDGDVTGNHGDMDFWVVKLSGSGALQWQKSLGGAGGETANAVRQTADGGYIVAGYTESTGGDVAGNHGNSDYWVVKLSNSGGIQWQKTYGGRGADVARSIQQTTDNGYIVAGYTNSDNGDITNPKGNLDYWMVKINIGGSLQWQKSMGGHLTDDPIAVEPTADGGYIVAGMTESPGGDVTGSHGWWEAWLVKLAPDPVLPVVFTGVRASVSEGQLRVDWETASEQNCSHYKVEVSADGNTFKHAGAVASKAIQGSSSQPLSYTFTTATGAAALGMLALCPLLMGVWAGRRRALVALALAGVCFVVACNKRKAATVETGHPLFVRIIQVDKDGQQYTSKTVRAALQ</sequence>
<keyword evidence="2" id="KW-0732">Signal</keyword>
<dbReference type="Proteomes" id="UP001199816">
    <property type="component" value="Unassembled WGS sequence"/>
</dbReference>
<name>A0ABS8PUJ2_9BACT</name>
<gene>
    <name evidence="3" type="ORF">LQ567_14340</name>
</gene>
<feature type="transmembrane region" description="Helical" evidence="1">
    <location>
        <begin position="499"/>
        <end position="522"/>
    </location>
</feature>
<keyword evidence="1" id="KW-1133">Transmembrane helix</keyword>
<keyword evidence="1" id="KW-0812">Transmembrane</keyword>
<dbReference type="RefSeq" id="WP_231005210.1">
    <property type="nucleotide sequence ID" value="NZ_JAJNEC010000005.1"/>
</dbReference>
<protein>
    <submittedName>
        <fullName evidence="3">Uncharacterized protein</fullName>
    </submittedName>
</protein>
<evidence type="ECO:0000256" key="2">
    <source>
        <dbReference type="SAM" id="SignalP"/>
    </source>
</evidence>
<keyword evidence="1" id="KW-0472">Membrane</keyword>
<dbReference type="EMBL" id="JAJNEC010000005">
    <property type="protein sequence ID" value="MCD2423953.1"/>
    <property type="molecule type" value="Genomic_DNA"/>
</dbReference>
<feature type="signal peptide" evidence="2">
    <location>
        <begin position="1"/>
        <end position="27"/>
    </location>
</feature>
<evidence type="ECO:0000256" key="1">
    <source>
        <dbReference type="SAM" id="Phobius"/>
    </source>
</evidence>
<feature type="chain" id="PRO_5046468192" evidence="2">
    <location>
        <begin position="28"/>
        <end position="584"/>
    </location>
</feature>
<dbReference type="PANTHER" id="PTHR42754:SF1">
    <property type="entry name" value="LIPOPROTEIN"/>
    <property type="match status" value="1"/>
</dbReference>
<accession>A0ABS8PUJ2</accession>
<evidence type="ECO:0000313" key="4">
    <source>
        <dbReference type="Proteomes" id="UP001199816"/>
    </source>
</evidence>
<evidence type="ECO:0000313" key="3">
    <source>
        <dbReference type="EMBL" id="MCD2423953.1"/>
    </source>
</evidence>
<keyword evidence="4" id="KW-1185">Reference proteome</keyword>
<dbReference type="PANTHER" id="PTHR42754">
    <property type="entry name" value="ENDOGLUCANASE"/>
    <property type="match status" value="1"/>
</dbReference>
<comment type="caution">
    <text evidence="3">The sequence shown here is derived from an EMBL/GenBank/DDBJ whole genome shotgun (WGS) entry which is preliminary data.</text>
</comment>